<evidence type="ECO:0000256" key="5">
    <source>
        <dbReference type="ARBA" id="ARBA00022970"/>
    </source>
</evidence>
<dbReference type="Pfam" id="PF00005">
    <property type="entry name" value="ABC_tran"/>
    <property type="match status" value="1"/>
</dbReference>
<feature type="domain" description="ABC transporter" evidence="6">
    <location>
        <begin position="2"/>
        <end position="234"/>
    </location>
</feature>
<evidence type="ECO:0000256" key="4">
    <source>
        <dbReference type="ARBA" id="ARBA00022840"/>
    </source>
</evidence>
<comment type="similarity">
    <text evidence="1">Belongs to the ABC transporter superfamily.</text>
</comment>
<organism evidence="7 8">
    <name type="scientific">Bosea rubneri</name>
    <dbReference type="NCBI Taxonomy" id="3075434"/>
    <lineage>
        <taxon>Bacteria</taxon>
        <taxon>Pseudomonadati</taxon>
        <taxon>Pseudomonadota</taxon>
        <taxon>Alphaproteobacteria</taxon>
        <taxon>Hyphomicrobiales</taxon>
        <taxon>Boseaceae</taxon>
        <taxon>Bosea</taxon>
    </lineage>
</organism>
<dbReference type="PROSITE" id="PS50893">
    <property type="entry name" value="ABC_TRANSPORTER_2"/>
    <property type="match status" value="1"/>
</dbReference>
<keyword evidence="8" id="KW-1185">Reference proteome</keyword>
<evidence type="ECO:0000256" key="2">
    <source>
        <dbReference type="ARBA" id="ARBA00022448"/>
    </source>
</evidence>
<dbReference type="RefSeq" id="WP_316016401.1">
    <property type="nucleotide sequence ID" value="NZ_JAWDID010000001.1"/>
</dbReference>
<keyword evidence="5" id="KW-0029">Amino-acid transport</keyword>
<accession>A0ABU3S0Z2</accession>
<dbReference type="PANTHER" id="PTHR43820:SF4">
    <property type="entry name" value="HIGH-AFFINITY BRANCHED-CHAIN AMINO ACID TRANSPORT ATP-BINDING PROTEIN LIVF"/>
    <property type="match status" value="1"/>
</dbReference>
<name>A0ABU3S0Z2_9HYPH</name>
<comment type="caution">
    <text evidence="7">The sequence shown here is derived from an EMBL/GenBank/DDBJ whole genome shotgun (WGS) entry which is preliminary data.</text>
</comment>
<evidence type="ECO:0000256" key="1">
    <source>
        <dbReference type="ARBA" id="ARBA00005417"/>
    </source>
</evidence>
<dbReference type="InterPro" id="IPR003439">
    <property type="entry name" value="ABC_transporter-like_ATP-bd"/>
</dbReference>
<reference evidence="7 8" key="1">
    <citation type="submission" date="2023-09" db="EMBL/GenBank/DDBJ databases">
        <title>Whole genome shotgun sequencing (WGS) of Bosea sp. ZW T0_25, isolated from stored onions (Allium cepa).</title>
        <authorList>
            <person name="Stoll D.A."/>
            <person name="Huch M."/>
        </authorList>
    </citation>
    <scope>NUCLEOTIDE SEQUENCE [LARGE SCALE GENOMIC DNA]</scope>
    <source>
        <strain evidence="7 8">ZW T0_25</strain>
    </source>
</reference>
<dbReference type="PANTHER" id="PTHR43820">
    <property type="entry name" value="HIGH-AFFINITY BRANCHED-CHAIN AMINO ACID TRANSPORT ATP-BINDING PROTEIN LIVF"/>
    <property type="match status" value="1"/>
</dbReference>
<proteinExistence type="inferred from homology"/>
<keyword evidence="4 7" id="KW-0067">ATP-binding</keyword>
<evidence type="ECO:0000313" key="7">
    <source>
        <dbReference type="EMBL" id="MDU0338459.1"/>
    </source>
</evidence>
<dbReference type="InterPro" id="IPR003593">
    <property type="entry name" value="AAA+_ATPase"/>
</dbReference>
<dbReference type="InterPro" id="IPR052156">
    <property type="entry name" value="BCAA_Transport_ATP-bd_LivF"/>
</dbReference>
<dbReference type="Proteomes" id="UP001254257">
    <property type="component" value="Unassembled WGS sequence"/>
</dbReference>
<dbReference type="EMBL" id="JAWDID010000001">
    <property type="protein sequence ID" value="MDU0338459.1"/>
    <property type="molecule type" value="Genomic_DNA"/>
</dbReference>
<evidence type="ECO:0000259" key="6">
    <source>
        <dbReference type="PROSITE" id="PS50893"/>
    </source>
</evidence>
<dbReference type="InterPro" id="IPR027417">
    <property type="entry name" value="P-loop_NTPase"/>
</dbReference>
<dbReference type="PROSITE" id="PS00211">
    <property type="entry name" value="ABC_TRANSPORTER_1"/>
    <property type="match status" value="1"/>
</dbReference>
<evidence type="ECO:0000313" key="8">
    <source>
        <dbReference type="Proteomes" id="UP001254257"/>
    </source>
</evidence>
<keyword evidence="2" id="KW-0813">Transport</keyword>
<dbReference type="SUPFAM" id="SSF52540">
    <property type="entry name" value="P-loop containing nucleoside triphosphate hydrolases"/>
    <property type="match status" value="1"/>
</dbReference>
<dbReference type="Gene3D" id="3.40.50.300">
    <property type="entry name" value="P-loop containing nucleotide triphosphate hydrolases"/>
    <property type="match status" value="1"/>
</dbReference>
<evidence type="ECO:0000256" key="3">
    <source>
        <dbReference type="ARBA" id="ARBA00022741"/>
    </source>
</evidence>
<protein>
    <submittedName>
        <fullName evidence="7">ABC transporter ATP-binding protein</fullName>
    </submittedName>
</protein>
<dbReference type="SMART" id="SM00382">
    <property type="entry name" value="AAA"/>
    <property type="match status" value="1"/>
</dbReference>
<dbReference type="InterPro" id="IPR017871">
    <property type="entry name" value="ABC_transporter-like_CS"/>
</dbReference>
<gene>
    <name evidence="7" type="ORF">RKE40_01120</name>
</gene>
<keyword evidence="3" id="KW-0547">Nucleotide-binding</keyword>
<sequence>MLEVAKLHYAYAGAVAVSDVSLTVAEGEIVALLGANGAGKSTTVRMIAGALQPQGGSIRFEGQDVTRAECHEMVPRGVALCPEGRLIMPQMSVLENLLMGGYTQRDPVRRREAIEEMFALFPRLAERRNQLGGLMSGGEQQMLAIARALMSKPRLLILDEPSLGLAPKLVAEMFQLLKRVNETGTAILLVEQNARQALRVSHRAYVLEKGQTVREDRSSNLIDDDAIRAAFLGI</sequence>
<dbReference type="GO" id="GO:0005524">
    <property type="term" value="F:ATP binding"/>
    <property type="evidence" value="ECO:0007669"/>
    <property type="project" value="UniProtKB-KW"/>
</dbReference>
<dbReference type="CDD" id="cd03224">
    <property type="entry name" value="ABC_TM1139_LivF_branched"/>
    <property type="match status" value="1"/>
</dbReference>